<dbReference type="Pfam" id="PF00990">
    <property type="entry name" value="GGDEF"/>
    <property type="match status" value="1"/>
</dbReference>
<dbReference type="FunFam" id="3.20.20.450:FF:000001">
    <property type="entry name" value="Cyclic di-GMP phosphodiesterase yahA"/>
    <property type="match status" value="1"/>
</dbReference>
<name>Q2SNY4_HAHCH</name>
<dbReference type="PROSITE" id="PS50883">
    <property type="entry name" value="EAL"/>
    <property type="match status" value="1"/>
</dbReference>
<keyword evidence="9" id="KW-1185">Reference proteome</keyword>
<dbReference type="InterPro" id="IPR035965">
    <property type="entry name" value="PAS-like_dom_sf"/>
</dbReference>
<sequence>MKSDNYTNMHPGTNDIQASSLKLMSTMARPKPLKVRREQLIKLGRRSRHAAALLFFITMGFVATASPYHAVAPLIGLATLGAICAVLLAVFGSRAQALLQDESANLPRNVANLSRLYVLLSAAIATVLGPVAAYIILELPSSWLDSATIAQFVAAGLLSFFLGIWRTPFIILSAMPLLWLSVLLSGRSPLPTELMTNAAILSVFLYPLAALWYLASSRYLNQNLQMQGLIAYLDNARSASEQLNQQLAYEITRREEIEHELRETQKELENAICERTDELSEANRILSQQIKLRKNISDALMKSQTRLSQAIEATGLALWDWDIPRNSLYQSFFHDAFGPREMSATAFVERMHGLIHTDDRPRIRKEMMLCLKGLSNTYRVQYRVTTAKDAWIWVEDCGKPVSFDKLGRITRMIGSRRDISKEKSRDEQLLLAKSVFDHTPQGVFALDTEFRFLTVNNAFSQITGYETEEVIGSSLEDFSQAPNKRQVFSRIRDELFLRGRWQGELYEKRKSGEFYCQWLQITSIINTEGATTHYAGLFSDLTERKQADEKLHYLLNYDELTGLANRMLFRERLDKILRKVREQGLSINMLLLNVDRFRQVNESLGQDRGDELLKQVATRISQTASHAHTLARLGSDEFAILTPAKSRSQISRFCEQLLDELKAPFNIDGHEFYVSTSIGVTQAPDNGWEIQTLMQQANMAVRQAKYLGGNTYEFYSRMLRSMSRMRLDVETELRRAIQNQQMEVFFQPKLSLDSGRITGVEALARWRHPQRGLIAPSDFVPMAEESGLITELGEQMLGAACAQAAAWSREGLDNIQVSVNLSAHQLRQSNLPQMVRKVLQDTELPPHLLDLELTESTLMENMSRTQFMLSRLREMGVRITVDDFGTGYSSLSYLKRFPLNALKIDRMFIKDAHHNADDAAITRAVIMLGKSLNLEVIAEGVEHEGHLQFLRESGCHTVQGYLIAEPLGAEQMASLLREQSVGPVTLQSPTPVIQ</sequence>
<dbReference type="eggNOG" id="COG3829">
    <property type="taxonomic scope" value="Bacteria"/>
</dbReference>
<dbReference type="SMART" id="SM00052">
    <property type="entry name" value="EAL"/>
    <property type="match status" value="1"/>
</dbReference>
<dbReference type="EC" id="3.1.4.52" evidence="1"/>
<dbReference type="Pfam" id="PF08447">
    <property type="entry name" value="PAS_3"/>
    <property type="match status" value="1"/>
</dbReference>
<evidence type="ECO:0000313" key="8">
    <source>
        <dbReference type="EMBL" id="ABC27640.1"/>
    </source>
</evidence>
<dbReference type="SMART" id="SM00086">
    <property type="entry name" value="PAC"/>
    <property type="match status" value="2"/>
</dbReference>
<dbReference type="eggNOG" id="COG5001">
    <property type="taxonomic scope" value="Bacteria"/>
</dbReference>
<dbReference type="SUPFAM" id="SSF141868">
    <property type="entry name" value="EAL domain-like"/>
    <property type="match status" value="1"/>
</dbReference>
<dbReference type="Pfam" id="PF00563">
    <property type="entry name" value="EAL"/>
    <property type="match status" value="1"/>
</dbReference>
<dbReference type="InterPro" id="IPR029787">
    <property type="entry name" value="Nucleotide_cyclase"/>
</dbReference>
<evidence type="ECO:0000259" key="5">
    <source>
        <dbReference type="PROSITE" id="PS50113"/>
    </source>
</evidence>
<reference evidence="8 9" key="1">
    <citation type="journal article" date="2005" name="Nucleic Acids Res.">
        <title>Genomic blueprint of Hahella chejuensis, a marine microbe producing an algicidal agent.</title>
        <authorList>
            <person name="Jeong H."/>
            <person name="Yim J.H."/>
            <person name="Lee C."/>
            <person name="Choi S.-H."/>
            <person name="Park Y.K."/>
            <person name="Yoon S.H."/>
            <person name="Hur C.-G."/>
            <person name="Kang H.-Y."/>
            <person name="Kim D."/>
            <person name="Lee H.H."/>
            <person name="Park K.H."/>
            <person name="Park S.-H."/>
            <person name="Park H.-S."/>
            <person name="Lee H.K."/>
            <person name="Oh T.K."/>
            <person name="Kim J.F."/>
        </authorList>
    </citation>
    <scope>NUCLEOTIDE SEQUENCE [LARGE SCALE GENOMIC DNA]</scope>
    <source>
        <strain evidence="8 9">KCTC 2396</strain>
    </source>
</reference>
<accession>Q2SNY4</accession>
<dbReference type="PANTHER" id="PTHR44757">
    <property type="entry name" value="DIGUANYLATE CYCLASE DGCP"/>
    <property type="match status" value="1"/>
</dbReference>
<dbReference type="InterPro" id="IPR035919">
    <property type="entry name" value="EAL_sf"/>
</dbReference>
<dbReference type="Pfam" id="PF13426">
    <property type="entry name" value="PAS_9"/>
    <property type="match status" value="1"/>
</dbReference>
<dbReference type="SMART" id="SM00267">
    <property type="entry name" value="GGDEF"/>
    <property type="match status" value="1"/>
</dbReference>
<organism evidence="8 9">
    <name type="scientific">Hahella chejuensis (strain KCTC 2396)</name>
    <dbReference type="NCBI Taxonomy" id="349521"/>
    <lineage>
        <taxon>Bacteria</taxon>
        <taxon>Pseudomonadati</taxon>
        <taxon>Pseudomonadota</taxon>
        <taxon>Gammaproteobacteria</taxon>
        <taxon>Oceanospirillales</taxon>
        <taxon>Hahellaceae</taxon>
        <taxon>Hahella</taxon>
    </lineage>
</organism>
<keyword evidence="3" id="KW-0175">Coiled coil</keyword>
<gene>
    <name evidence="8" type="ordered locus">HCH_00741</name>
</gene>
<dbReference type="SUPFAM" id="SSF55785">
    <property type="entry name" value="PYP-like sensor domain (PAS domain)"/>
    <property type="match status" value="2"/>
</dbReference>
<dbReference type="InterPro" id="IPR013655">
    <property type="entry name" value="PAS_fold_3"/>
</dbReference>
<dbReference type="InterPro" id="IPR001633">
    <property type="entry name" value="EAL_dom"/>
</dbReference>
<dbReference type="SMART" id="SM00091">
    <property type="entry name" value="PAS"/>
    <property type="match status" value="1"/>
</dbReference>
<dbReference type="AlphaFoldDB" id="Q2SNY4"/>
<evidence type="ECO:0000259" key="7">
    <source>
        <dbReference type="PROSITE" id="PS50887"/>
    </source>
</evidence>
<dbReference type="STRING" id="349521.HCH_00741"/>
<dbReference type="Gene3D" id="3.30.70.270">
    <property type="match status" value="1"/>
</dbReference>
<dbReference type="InterPro" id="IPR000160">
    <property type="entry name" value="GGDEF_dom"/>
</dbReference>
<evidence type="ECO:0000259" key="4">
    <source>
        <dbReference type="PROSITE" id="PS50112"/>
    </source>
</evidence>
<dbReference type="Gene3D" id="3.30.450.20">
    <property type="entry name" value="PAS domain"/>
    <property type="match status" value="2"/>
</dbReference>
<dbReference type="PROSITE" id="PS50112">
    <property type="entry name" value="PAS"/>
    <property type="match status" value="1"/>
</dbReference>
<protein>
    <recommendedName>
        <fullName evidence="1">cyclic-guanylate-specific phosphodiesterase</fullName>
        <ecNumber evidence="1">3.1.4.52</ecNumber>
    </recommendedName>
</protein>
<dbReference type="CDD" id="cd00130">
    <property type="entry name" value="PAS"/>
    <property type="match status" value="1"/>
</dbReference>
<proteinExistence type="predicted"/>
<evidence type="ECO:0000256" key="3">
    <source>
        <dbReference type="SAM" id="Coils"/>
    </source>
</evidence>
<evidence type="ECO:0000259" key="6">
    <source>
        <dbReference type="PROSITE" id="PS50883"/>
    </source>
</evidence>
<evidence type="ECO:0000256" key="2">
    <source>
        <dbReference type="ARBA" id="ARBA00022636"/>
    </source>
</evidence>
<feature type="domain" description="GGDEF" evidence="7">
    <location>
        <begin position="585"/>
        <end position="717"/>
    </location>
</feature>
<dbReference type="HOGENOM" id="CLU_000445_70_49_6"/>
<dbReference type="Proteomes" id="UP000000238">
    <property type="component" value="Chromosome"/>
</dbReference>
<feature type="domain" description="PAC" evidence="5">
    <location>
        <begin position="501"/>
        <end position="553"/>
    </location>
</feature>
<dbReference type="InterPro" id="IPR001610">
    <property type="entry name" value="PAC"/>
</dbReference>
<dbReference type="NCBIfam" id="TIGR00254">
    <property type="entry name" value="GGDEF"/>
    <property type="match status" value="1"/>
</dbReference>
<dbReference type="PANTHER" id="PTHR44757:SF2">
    <property type="entry name" value="BIOFILM ARCHITECTURE MAINTENANCE PROTEIN MBAA"/>
    <property type="match status" value="1"/>
</dbReference>
<feature type="domain" description="PAS" evidence="4">
    <location>
        <begin position="433"/>
        <end position="475"/>
    </location>
</feature>
<dbReference type="InterPro" id="IPR000014">
    <property type="entry name" value="PAS"/>
</dbReference>
<dbReference type="NCBIfam" id="TIGR00229">
    <property type="entry name" value="sensory_box"/>
    <property type="match status" value="1"/>
</dbReference>
<feature type="domain" description="EAL" evidence="6">
    <location>
        <begin position="726"/>
        <end position="980"/>
    </location>
</feature>
<dbReference type="GO" id="GO:0071111">
    <property type="term" value="F:cyclic-guanylate-specific phosphodiesterase activity"/>
    <property type="evidence" value="ECO:0007669"/>
    <property type="project" value="UniProtKB-EC"/>
</dbReference>
<dbReference type="PROSITE" id="PS50887">
    <property type="entry name" value="GGDEF"/>
    <property type="match status" value="1"/>
</dbReference>
<dbReference type="CDD" id="cd01949">
    <property type="entry name" value="GGDEF"/>
    <property type="match status" value="1"/>
</dbReference>
<dbReference type="KEGG" id="hch:HCH_00741"/>
<dbReference type="SUPFAM" id="SSF55073">
    <property type="entry name" value="Nucleotide cyclase"/>
    <property type="match status" value="1"/>
</dbReference>
<dbReference type="PROSITE" id="PS50113">
    <property type="entry name" value="PAC"/>
    <property type="match status" value="1"/>
</dbReference>
<dbReference type="CDD" id="cd01948">
    <property type="entry name" value="EAL"/>
    <property type="match status" value="1"/>
</dbReference>
<keyword evidence="2" id="KW-0973">c-di-GMP</keyword>
<evidence type="ECO:0000256" key="1">
    <source>
        <dbReference type="ARBA" id="ARBA00012282"/>
    </source>
</evidence>
<evidence type="ECO:0000313" key="9">
    <source>
        <dbReference type="Proteomes" id="UP000000238"/>
    </source>
</evidence>
<dbReference type="InterPro" id="IPR000700">
    <property type="entry name" value="PAS-assoc_C"/>
</dbReference>
<dbReference type="eggNOG" id="COG4269">
    <property type="taxonomic scope" value="Bacteria"/>
</dbReference>
<dbReference type="Gene3D" id="3.20.20.450">
    <property type="entry name" value="EAL domain"/>
    <property type="match status" value="1"/>
</dbReference>
<dbReference type="InterPro" id="IPR052155">
    <property type="entry name" value="Biofilm_reg_signaling"/>
</dbReference>
<dbReference type="InterPro" id="IPR043128">
    <property type="entry name" value="Rev_trsase/Diguanyl_cyclase"/>
</dbReference>
<feature type="coiled-coil region" evidence="3">
    <location>
        <begin position="254"/>
        <end position="281"/>
    </location>
</feature>
<dbReference type="EMBL" id="CP000155">
    <property type="protein sequence ID" value="ABC27640.1"/>
    <property type="molecule type" value="Genomic_DNA"/>
</dbReference>